<evidence type="ECO:0000256" key="3">
    <source>
        <dbReference type="ARBA" id="ARBA00022944"/>
    </source>
</evidence>
<dbReference type="CDD" id="cd06533">
    <property type="entry name" value="Glyco_transf_WecG_TagA"/>
    <property type="match status" value="1"/>
</dbReference>
<dbReference type="InterPro" id="IPR004629">
    <property type="entry name" value="WecG_TagA_CpsF"/>
</dbReference>
<dbReference type="NCBIfam" id="TIGR00696">
    <property type="entry name" value="wecG_tagA_cpsF"/>
    <property type="match status" value="1"/>
</dbReference>
<dbReference type="Proteomes" id="UP000051568">
    <property type="component" value="Unassembled WGS sequence"/>
</dbReference>
<comment type="pathway">
    <text evidence="5">Cell wall biogenesis; teichoic acid biosynthesis.</text>
</comment>
<sequence length="231" mass="26298">MGIPFANATQQQFVRQLQKRIVAQQNTFVVTANPEIVMYAAQNQKYRDIVLTADYISADGIGIVQAAKTLHTPLPERVTGYETFASLMSWSESQSRKIYFLGAKPAVIAALTKKVATQYPHIQVVGAQDGYFNDDTKVAKTIQESQPDIVFVATGFPRQEQFIAQHRQLTNGLWMGVGGSFDVFVGAVKRAPEFWQKHHLEWFYRLLTDPKRLKRQLVIPKFMWAIHKLKK</sequence>
<proteinExistence type="inferred from homology"/>
<gene>
    <name evidence="6" type="ORF">IV80_GL001381</name>
</gene>
<keyword evidence="3 5" id="KW-0777">Teichoic acid biosynthesis</keyword>
<dbReference type="GO" id="GO:0071555">
    <property type="term" value="P:cell wall organization"/>
    <property type="evidence" value="ECO:0007669"/>
    <property type="project" value="UniProtKB-KW"/>
</dbReference>
<dbReference type="InterPro" id="IPR034714">
    <property type="entry name" value="TagA_TarA"/>
</dbReference>
<comment type="caution">
    <text evidence="6">The sequence shown here is derived from an EMBL/GenBank/DDBJ whole genome shotgun (WGS) entry which is preliminary data.</text>
</comment>
<dbReference type="STRING" id="319652.IV80_GL001381"/>
<evidence type="ECO:0000256" key="1">
    <source>
        <dbReference type="ARBA" id="ARBA00022676"/>
    </source>
</evidence>
<comment type="function">
    <text evidence="5">Catalyzes the conversion of GlcNAc-PP-undecaprenol into ManNAc-GlcNAc-PP-undecaprenol, the first committed lipid intermediate in the de novo synthesis of teichoic acid.</text>
</comment>
<keyword evidence="7" id="KW-1185">Reference proteome</keyword>
<dbReference type="EC" id="2.4.1.187" evidence="5"/>
<organism evidence="6 7">
    <name type="scientific">Pediococcus cellicola</name>
    <dbReference type="NCBI Taxonomy" id="319652"/>
    <lineage>
        <taxon>Bacteria</taxon>
        <taxon>Bacillati</taxon>
        <taxon>Bacillota</taxon>
        <taxon>Bacilli</taxon>
        <taxon>Lactobacillales</taxon>
        <taxon>Lactobacillaceae</taxon>
        <taxon>Pediococcus</taxon>
    </lineage>
</organism>
<dbReference type="PATRIC" id="fig|319652.3.peg.1398"/>
<name>A0A0R2IYA6_9LACO</name>
<evidence type="ECO:0000256" key="5">
    <source>
        <dbReference type="HAMAP-Rule" id="MF_02070"/>
    </source>
</evidence>
<dbReference type="UniPathway" id="UPA00632"/>
<keyword evidence="1 5" id="KW-0328">Glycosyltransferase</keyword>
<protein>
    <recommendedName>
        <fullName evidence="5">N-acetylglucosaminyldiphosphoundecaprenol N-acetyl-beta-D-mannosaminyltransferase</fullName>
        <ecNumber evidence="5">2.4.1.187</ecNumber>
    </recommendedName>
    <alternativeName>
        <fullName evidence="5">N-acetylmannosaminyltransferase</fullName>
    </alternativeName>
    <alternativeName>
        <fullName evidence="5">UDP-N-acetylmannosamine transferase</fullName>
    </alternativeName>
    <alternativeName>
        <fullName evidence="5">UDP-N-acetylmannosamine:N-acetylglucosaminyl pyrophosphorylundecaprenol N-acetylmannosaminyltransferase</fullName>
    </alternativeName>
</protein>
<comment type="catalytic activity">
    <reaction evidence="5">
        <text>UDP-N-acetyl-alpha-D-mannosamine + N-acetyl-alpha-D-glucosaminyl-di-trans,octa-cis-undecaprenyl diphosphate = N-acetyl-beta-D-mannosaminyl-(1-&gt;4)-N-acetyl-alpha-D-glucosaminyl di-trans,octa-cis-undecaprenyl diphosphate + UDP + H(+)</text>
        <dbReference type="Rhea" id="RHEA:16053"/>
        <dbReference type="ChEBI" id="CHEBI:15378"/>
        <dbReference type="ChEBI" id="CHEBI:58223"/>
        <dbReference type="ChEBI" id="CHEBI:62959"/>
        <dbReference type="ChEBI" id="CHEBI:68623"/>
        <dbReference type="ChEBI" id="CHEBI:132210"/>
        <dbReference type="EC" id="2.4.1.187"/>
    </reaction>
</comment>
<keyword evidence="2 5" id="KW-0808">Transferase</keyword>
<dbReference type="HAMAP" id="MF_02070">
    <property type="entry name" value="TagA_TarA"/>
    <property type="match status" value="1"/>
</dbReference>
<comment type="similarity">
    <text evidence="5">Belongs to the glycosyltransferase 26 family. TagA/TarA subfamily.</text>
</comment>
<accession>A0A0R2IYA6</accession>
<reference evidence="6 7" key="1">
    <citation type="journal article" date="2015" name="Genome Announc.">
        <title>Expanding the biotechnology potential of lactobacilli through comparative genomics of 213 strains and associated genera.</title>
        <authorList>
            <person name="Sun Z."/>
            <person name="Harris H.M."/>
            <person name="McCann A."/>
            <person name="Guo C."/>
            <person name="Argimon S."/>
            <person name="Zhang W."/>
            <person name="Yang X."/>
            <person name="Jeffery I.B."/>
            <person name="Cooney J.C."/>
            <person name="Kagawa T.F."/>
            <person name="Liu W."/>
            <person name="Song Y."/>
            <person name="Salvetti E."/>
            <person name="Wrobel A."/>
            <person name="Rasinkangas P."/>
            <person name="Parkhill J."/>
            <person name="Rea M.C."/>
            <person name="O'Sullivan O."/>
            <person name="Ritari J."/>
            <person name="Douillard F.P."/>
            <person name="Paul Ross R."/>
            <person name="Yang R."/>
            <person name="Briner A.E."/>
            <person name="Felis G.E."/>
            <person name="de Vos W.M."/>
            <person name="Barrangou R."/>
            <person name="Klaenhammer T.R."/>
            <person name="Caufield P.W."/>
            <person name="Cui Y."/>
            <person name="Zhang H."/>
            <person name="O'Toole P.W."/>
        </authorList>
    </citation>
    <scope>NUCLEOTIDE SEQUENCE [LARGE SCALE GENOMIC DNA]</scope>
    <source>
        <strain evidence="6 7">DSM 17757</strain>
    </source>
</reference>
<evidence type="ECO:0000256" key="2">
    <source>
        <dbReference type="ARBA" id="ARBA00022679"/>
    </source>
</evidence>
<dbReference type="GO" id="GO:0019350">
    <property type="term" value="P:teichoic acid biosynthetic process"/>
    <property type="evidence" value="ECO:0007669"/>
    <property type="project" value="UniProtKB-UniRule"/>
</dbReference>
<dbReference type="Pfam" id="PF03808">
    <property type="entry name" value="Glyco_tran_WecG"/>
    <property type="match status" value="1"/>
</dbReference>
<dbReference type="EMBL" id="JQBR01000004">
    <property type="protein sequence ID" value="KRN66788.1"/>
    <property type="molecule type" value="Genomic_DNA"/>
</dbReference>
<evidence type="ECO:0000256" key="4">
    <source>
        <dbReference type="ARBA" id="ARBA00023316"/>
    </source>
</evidence>
<dbReference type="PANTHER" id="PTHR34136">
    <property type="match status" value="1"/>
</dbReference>
<dbReference type="GO" id="GO:0047244">
    <property type="term" value="F:N-acetylglucosaminyldiphosphoundecaprenol N-acetyl-beta-D-mannosaminyltransferase activity"/>
    <property type="evidence" value="ECO:0007669"/>
    <property type="project" value="UniProtKB-UniRule"/>
</dbReference>
<keyword evidence="4 5" id="KW-0961">Cell wall biogenesis/degradation</keyword>
<evidence type="ECO:0000313" key="6">
    <source>
        <dbReference type="EMBL" id="KRN66788.1"/>
    </source>
</evidence>
<evidence type="ECO:0000313" key="7">
    <source>
        <dbReference type="Proteomes" id="UP000051568"/>
    </source>
</evidence>
<dbReference type="AlphaFoldDB" id="A0A0R2IYA6"/>
<dbReference type="PANTHER" id="PTHR34136:SF1">
    <property type="entry name" value="UDP-N-ACETYL-D-MANNOSAMINURONIC ACID TRANSFERASE"/>
    <property type="match status" value="1"/>
</dbReference>